<dbReference type="Proteomes" id="UP001163105">
    <property type="component" value="Unassembled WGS sequence"/>
</dbReference>
<gene>
    <name evidence="2" type="ORF">O9K51_10334</name>
</gene>
<comment type="caution">
    <text evidence="2">The sequence shown here is derived from an EMBL/GenBank/DDBJ whole genome shotgun (WGS) entry which is preliminary data.</text>
</comment>
<evidence type="ECO:0000256" key="1">
    <source>
        <dbReference type="SAM" id="MobiDB-lite"/>
    </source>
</evidence>
<feature type="compositionally biased region" description="Basic and acidic residues" evidence="1">
    <location>
        <begin position="1"/>
        <end position="13"/>
    </location>
</feature>
<feature type="compositionally biased region" description="Polar residues" evidence="1">
    <location>
        <begin position="26"/>
        <end position="43"/>
    </location>
</feature>
<proteinExistence type="predicted"/>
<protein>
    <submittedName>
        <fullName evidence="2">Uncharacterized protein</fullName>
    </submittedName>
</protein>
<accession>A0AB34FDN7</accession>
<dbReference type="AlphaFoldDB" id="A0AB34FDN7"/>
<sequence length="412" mass="45845">MGRPKRTDKEQRETSSSSHNPHKPTRSPTLPTSSHTASAGFTPNSDTCLGHDLDDTVDPALGGVQYLESFDFTLQDATLEDDSLDIPPGHYLNATLDLPLDQSIPAITDERAETYTATANVYSRFPPMRHESIQELSNLNLELYRQLGVVRPMAIKYRIIHPSLVTLPDGNHTLSDAVVFMMHGLQTYHKLLVEILGFTGPAHDALYDSHDHPNPNTTSLLSPADVGDNEDPRVPVSGATGRQRRKILRSDSDAERTVLHDSSHSALLDMPTSLLLLSCHTNLIYLCGDVFAAIRAALLATRRQITLFTFSFLHSDEISIPQDPDLQIIVLTQAVIRLIDRIRGLLSYPDDCDVDPRGKRCETKARRNAIPPQLLDLVLRWEARGGGLADRVGIEALREEIRRLHELVYKPV</sequence>
<evidence type="ECO:0000313" key="2">
    <source>
        <dbReference type="EMBL" id="KAJ6437037.1"/>
    </source>
</evidence>
<keyword evidence="3" id="KW-1185">Reference proteome</keyword>
<feature type="region of interest" description="Disordered" evidence="1">
    <location>
        <begin position="1"/>
        <end position="43"/>
    </location>
</feature>
<feature type="region of interest" description="Disordered" evidence="1">
    <location>
        <begin position="207"/>
        <end position="242"/>
    </location>
</feature>
<dbReference type="EMBL" id="JAQHRD010000014">
    <property type="protein sequence ID" value="KAJ6437037.1"/>
    <property type="molecule type" value="Genomic_DNA"/>
</dbReference>
<organism evidence="2 3">
    <name type="scientific">Purpureocillium lavendulum</name>
    <dbReference type="NCBI Taxonomy" id="1247861"/>
    <lineage>
        <taxon>Eukaryota</taxon>
        <taxon>Fungi</taxon>
        <taxon>Dikarya</taxon>
        <taxon>Ascomycota</taxon>
        <taxon>Pezizomycotina</taxon>
        <taxon>Sordariomycetes</taxon>
        <taxon>Hypocreomycetidae</taxon>
        <taxon>Hypocreales</taxon>
        <taxon>Ophiocordycipitaceae</taxon>
        <taxon>Purpureocillium</taxon>
    </lineage>
</organism>
<evidence type="ECO:0000313" key="3">
    <source>
        <dbReference type="Proteomes" id="UP001163105"/>
    </source>
</evidence>
<reference evidence="2" key="1">
    <citation type="submission" date="2023-01" db="EMBL/GenBank/DDBJ databases">
        <title>The growth and conidiation of Purpureocillium lavendulum are regulated by nitrogen source and histone H3K14 acetylation.</title>
        <authorList>
            <person name="Tang P."/>
            <person name="Han J."/>
            <person name="Zhang C."/>
            <person name="Tang P."/>
            <person name="Qi F."/>
            <person name="Zhang K."/>
            <person name="Liang L."/>
        </authorList>
    </citation>
    <scope>NUCLEOTIDE SEQUENCE</scope>
    <source>
        <strain evidence="2">YMF1.00683</strain>
    </source>
</reference>
<name>A0AB34FDN7_9HYPO</name>